<evidence type="ECO:0000256" key="1">
    <source>
        <dbReference type="ARBA" id="ARBA00008025"/>
    </source>
</evidence>
<gene>
    <name evidence="9" type="ORF">GNI_057510</name>
</gene>
<feature type="region of interest" description="Disordered" evidence="5">
    <location>
        <begin position="195"/>
        <end position="217"/>
    </location>
</feature>
<accession>A0A023B8T4</accession>
<dbReference type="PROSITE" id="PS50892">
    <property type="entry name" value="V_SNARE"/>
    <property type="match status" value="1"/>
</dbReference>
<dbReference type="Gene3D" id="1.20.5.110">
    <property type="match status" value="1"/>
</dbReference>
<evidence type="ECO:0000313" key="10">
    <source>
        <dbReference type="Proteomes" id="UP000019763"/>
    </source>
</evidence>
<dbReference type="GeneID" id="22912123"/>
<protein>
    <submittedName>
        <fullName evidence="9">Regulated-SNARE-like domain protein</fullName>
    </submittedName>
</protein>
<feature type="region of interest" description="Disordered" evidence="5">
    <location>
        <begin position="254"/>
        <end position="286"/>
    </location>
</feature>
<comment type="similarity">
    <text evidence="1">Belongs to the synaptobrevin family.</text>
</comment>
<evidence type="ECO:0000256" key="6">
    <source>
        <dbReference type="SAM" id="Phobius"/>
    </source>
</evidence>
<dbReference type="Gene3D" id="3.30.450.50">
    <property type="entry name" value="Longin domain"/>
    <property type="match status" value="1"/>
</dbReference>
<dbReference type="OrthoDB" id="248747at2759"/>
<dbReference type="SUPFAM" id="SSF64356">
    <property type="entry name" value="SNARE-like"/>
    <property type="match status" value="1"/>
</dbReference>
<dbReference type="SUPFAM" id="SSF58038">
    <property type="entry name" value="SNARE fusion complex"/>
    <property type="match status" value="1"/>
</dbReference>
<comment type="caution">
    <text evidence="9">The sequence shown here is derived from an EMBL/GenBank/DDBJ whole genome shotgun (WGS) entry which is preliminary data.</text>
</comment>
<feature type="compositionally biased region" description="Polar residues" evidence="5">
    <location>
        <begin position="272"/>
        <end position="286"/>
    </location>
</feature>
<feature type="transmembrane region" description="Helical" evidence="6">
    <location>
        <begin position="355"/>
        <end position="377"/>
    </location>
</feature>
<keyword evidence="6" id="KW-1133">Transmembrane helix</keyword>
<comment type="subcellular location">
    <subcellularLocation>
        <location evidence="3">Endomembrane system</location>
        <topology evidence="3">Single-pass type IV membrane protein</topology>
    </subcellularLocation>
</comment>
<dbReference type="InterPro" id="IPR010908">
    <property type="entry name" value="Longin_dom"/>
</dbReference>
<dbReference type="GO" id="GO:0012505">
    <property type="term" value="C:endomembrane system"/>
    <property type="evidence" value="ECO:0007669"/>
    <property type="project" value="UniProtKB-SubCell"/>
</dbReference>
<evidence type="ECO:0000256" key="4">
    <source>
        <dbReference type="PROSITE-ProRule" id="PRU00290"/>
    </source>
</evidence>
<keyword evidence="10" id="KW-1185">Reference proteome</keyword>
<keyword evidence="6" id="KW-0812">Transmembrane</keyword>
<dbReference type="AlphaFoldDB" id="A0A023B8T4"/>
<organism evidence="9 10">
    <name type="scientific">Gregarina niphandrodes</name>
    <name type="common">Septate eugregarine</name>
    <dbReference type="NCBI Taxonomy" id="110365"/>
    <lineage>
        <taxon>Eukaryota</taxon>
        <taxon>Sar</taxon>
        <taxon>Alveolata</taxon>
        <taxon>Apicomplexa</taxon>
        <taxon>Conoidasida</taxon>
        <taxon>Gregarinasina</taxon>
        <taxon>Eugregarinorida</taxon>
        <taxon>Gregarinidae</taxon>
        <taxon>Gregarina</taxon>
    </lineage>
</organism>
<dbReference type="PROSITE" id="PS50859">
    <property type="entry name" value="LONGIN"/>
    <property type="match status" value="1"/>
</dbReference>
<dbReference type="RefSeq" id="XP_011130000.1">
    <property type="nucleotide sequence ID" value="XM_011131698.1"/>
</dbReference>
<sequence>MLFTAIARDVVILVEWSDTKGNFSAVIRSILPSLVASSKTGPVVGARQEGKSSVAVLGSAGMSTTSISTTSMATTSMSTAGATGTTRKDASLVSYLYDSQYVFHIYEEFDLPSIRYICLGDKSRGVRLPYRYLMGLAAEFKTRYGSRTPYEALPLSLTRQFAPTIARLNKHYSQVYAANDYYKYNTSAMSTIARASSPNKAASPQRTMADHNAGNKNGKNVIILEDQSRRPNLAGPRPDSLDQPLLEQPLLEESLFEEPSPNQSRFKDPLRESTSPANTADGTTVGSAEQVLERKIDEINNVLIQSLDKIINRKERIDLLVEKTSNIQRASTNFARYSTKSNQHDPSPKHRACCVINMTISLTYITNMSLGSNLGPVRRIQDWLARRRLLFGSMVLIGGISLLVFTIETK</sequence>
<dbReference type="CDD" id="cd15843">
    <property type="entry name" value="R-SNARE"/>
    <property type="match status" value="1"/>
</dbReference>
<evidence type="ECO:0000256" key="5">
    <source>
        <dbReference type="SAM" id="MobiDB-lite"/>
    </source>
</evidence>
<evidence type="ECO:0000313" key="9">
    <source>
        <dbReference type="EMBL" id="EZG69606.1"/>
    </source>
</evidence>
<name>A0A023B8T4_GRENI</name>
<dbReference type="InterPro" id="IPR011012">
    <property type="entry name" value="Longin-like_dom_sf"/>
</dbReference>
<dbReference type="Pfam" id="PF13774">
    <property type="entry name" value="Longin"/>
    <property type="match status" value="1"/>
</dbReference>
<feature type="domain" description="V-SNARE coiled-coil homology" evidence="8">
    <location>
        <begin position="288"/>
        <end position="343"/>
    </location>
</feature>
<dbReference type="PANTHER" id="PTHR21136">
    <property type="entry name" value="SNARE PROTEINS"/>
    <property type="match status" value="1"/>
</dbReference>
<dbReference type="InterPro" id="IPR042855">
    <property type="entry name" value="V_SNARE_CC"/>
</dbReference>
<feature type="domain" description="Longin" evidence="7">
    <location>
        <begin position="5"/>
        <end position="165"/>
    </location>
</feature>
<dbReference type="EMBL" id="AFNH02000436">
    <property type="protein sequence ID" value="EZG69606.1"/>
    <property type="molecule type" value="Genomic_DNA"/>
</dbReference>
<keyword evidence="2 6" id="KW-0472">Membrane</keyword>
<evidence type="ECO:0000259" key="8">
    <source>
        <dbReference type="PROSITE" id="PS50892"/>
    </source>
</evidence>
<dbReference type="Pfam" id="PF00957">
    <property type="entry name" value="Synaptobrevin"/>
    <property type="match status" value="1"/>
</dbReference>
<proteinExistence type="inferred from homology"/>
<dbReference type="PANTHER" id="PTHR21136:SF168">
    <property type="entry name" value="VESICLE-ASSOCIATED MEMBRANE PROTEIN 9"/>
    <property type="match status" value="1"/>
</dbReference>
<evidence type="ECO:0000256" key="2">
    <source>
        <dbReference type="ARBA" id="ARBA00023136"/>
    </source>
</evidence>
<feature type="transmembrane region" description="Helical" evidence="6">
    <location>
        <begin position="389"/>
        <end position="407"/>
    </location>
</feature>
<evidence type="ECO:0000259" key="7">
    <source>
        <dbReference type="PROSITE" id="PS50859"/>
    </source>
</evidence>
<keyword evidence="4" id="KW-0175">Coiled coil</keyword>
<evidence type="ECO:0000256" key="3">
    <source>
        <dbReference type="ARBA" id="ARBA00046280"/>
    </source>
</evidence>
<dbReference type="Proteomes" id="UP000019763">
    <property type="component" value="Unassembled WGS sequence"/>
</dbReference>
<dbReference type="VEuPathDB" id="CryptoDB:GNI_057510"/>
<dbReference type="CDD" id="cd14824">
    <property type="entry name" value="Longin"/>
    <property type="match status" value="1"/>
</dbReference>
<feature type="compositionally biased region" description="Polar residues" evidence="5">
    <location>
        <begin position="195"/>
        <end position="206"/>
    </location>
</feature>
<dbReference type="InterPro" id="IPR051097">
    <property type="entry name" value="Synaptobrevin-like_transport"/>
</dbReference>
<reference evidence="9" key="1">
    <citation type="submission" date="2013-12" db="EMBL/GenBank/DDBJ databases">
        <authorList>
            <person name="Omoto C.K."/>
            <person name="Sibley D."/>
            <person name="Venepally P."/>
            <person name="Hadjithomas M."/>
            <person name="Karamycheva S."/>
            <person name="Brunk B."/>
            <person name="Roos D."/>
            <person name="Caler E."/>
            <person name="Lorenzi H."/>
        </authorList>
    </citation>
    <scope>NUCLEOTIDE SEQUENCE</scope>
</reference>